<keyword evidence="4" id="KW-1185">Reference proteome</keyword>
<dbReference type="EMBL" id="CAUYUJ010022453">
    <property type="protein sequence ID" value="CAK0910740.1"/>
    <property type="molecule type" value="Genomic_DNA"/>
</dbReference>
<sequence length="521" mass="56298">MPDLPPPGGDVTPLVDLLVQEIQRQQGWAAAGAAQQAAAAAAERSAAAGMEQELQQLAAREARLRQESEAAREAEHQRVQAFLAEASRALAAGRGRDEKQLLDSEARARLSEECWLREAEVHRLSRLTQDLEAGAESSERRLQQHALAAEQERAGARARERELLDQVGSLEADARAAHLAGAREWGEEAERRLRQGALECDRERTVAQARERELLDQVGSLQASACSASLAGSREENEHRHLEMRLQRGALSASRERAGAQAREKELLDQVGALEARASACSVQLEGARRERDELVRERAELLRDRTELLAETQRLRSENEALSREAESFGTRHADYCHLQGEVAALRGAQADCDELRQEAARLRELSLQRQLAEASAGHAAPAAATAPSARRNGWPPPAARGAEALAEADWGAPGARPTWRPCRAEVDLVALGEAAPPAAERQPELPRPARASDRQIGVLPAGAAWAPACRGGAAAAEELRRRRLAPAAAETPGPRKISVDLLGARGGGPETWPPVARVP</sequence>
<evidence type="ECO:0000313" key="4">
    <source>
        <dbReference type="Proteomes" id="UP001189429"/>
    </source>
</evidence>
<accession>A0ABN9YGH5</accession>
<name>A0ABN9YGH5_9DINO</name>
<evidence type="ECO:0000256" key="2">
    <source>
        <dbReference type="SAM" id="MobiDB-lite"/>
    </source>
</evidence>
<feature type="region of interest" description="Disordered" evidence="2">
    <location>
        <begin position="378"/>
        <end position="401"/>
    </location>
</feature>
<feature type="region of interest" description="Disordered" evidence="2">
    <location>
        <begin position="487"/>
        <end position="521"/>
    </location>
</feature>
<feature type="coiled-coil region" evidence="1">
    <location>
        <begin position="40"/>
        <end position="77"/>
    </location>
</feature>
<organism evidence="3 4">
    <name type="scientific">Prorocentrum cordatum</name>
    <dbReference type="NCBI Taxonomy" id="2364126"/>
    <lineage>
        <taxon>Eukaryota</taxon>
        <taxon>Sar</taxon>
        <taxon>Alveolata</taxon>
        <taxon>Dinophyceae</taxon>
        <taxon>Prorocentrales</taxon>
        <taxon>Prorocentraceae</taxon>
        <taxon>Prorocentrum</taxon>
    </lineage>
</organism>
<feature type="compositionally biased region" description="Low complexity" evidence="2">
    <location>
        <begin position="378"/>
        <end position="391"/>
    </location>
</feature>
<proteinExistence type="predicted"/>
<keyword evidence="1" id="KW-0175">Coiled coil</keyword>
<protein>
    <submittedName>
        <fullName evidence="3">Uncharacterized protein</fullName>
    </submittedName>
</protein>
<dbReference type="Proteomes" id="UP001189429">
    <property type="component" value="Unassembled WGS sequence"/>
</dbReference>
<gene>
    <name evidence="3" type="ORF">PCOR1329_LOCUS84833</name>
</gene>
<reference evidence="3" key="1">
    <citation type="submission" date="2023-10" db="EMBL/GenBank/DDBJ databases">
        <authorList>
            <person name="Chen Y."/>
            <person name="Shah S."/>
            <person name="Dougan E. K."/>
            <person name="Thang M."/>
            <person name="Chan C."/>
        </authorList>
    </citation>
    <scope>NUCLEOTIDE SEQUENCE [LARGE SCALE GENOMIC DNA]</scope>
</reference>
<evidence type="ECO:0000256" key="1">
    <source>
        <dbReference type="SAM" id="Coils"/>
    </source>
</evidence>
<evidence type="ECO:0000313" key="3">
    <source>
        <dbReference type="EMBL" id="CAK0910740.1"/>
    </source>
</evidence>
<comment type="caution">
    <text evidence="3">The sequence shown here is derived from an EMBL/GenBank/DDBJ whole genome shotgun (WGS) entry which is preliminary data.</text>
</comment>
<feature type="coiled-coil region" evidence="1">
    <location>
        <begin position="285"/>
        <end position="377"/>
    </location>
</feature>